<sequence>MAESEVQGKRFETRKDIINENLSNTHCPTSCSFCGSLEPKYRCPRCDVVSCSLACVKKHKVLNSCSGQRDKTKYVAKREYNEKYLLNDYRFLEEASRVADNARRDHKNKQKFFSRNKYSTPREFAVFPVLGGLCPSSSKNDKETLEDNNKTPPKKKRFSDRNADGRFGHFRNKNAAALKESREIWAKVSAAELRSFEYSEWNIKAVSRRIRRVVVYRIPYSDIHPISTSIFFDGFANFLESAVLCTDQLLMTGDFNIHVDVTDDVDAVKLQELLESTGLQQHVNVPTHIRGHTLDLIITKHSENIVTSPPRTDYLFSDHMPVHCNLLVNKPCLKKTHISYKKVKSINVDALRNDLSNSDLCKNMLSMELNDLVDCYNHTLSSSFDRHVHVNRKTVVKRPTVPWFNEEVKLAKRARRRAEKKWRRTKLYSDFLVYKPKKNQATFVMKRARNQCYTTFIQQNSSDRRKLFKSAKFLFNQETDFHFPEYCDNTVLANDIRDFFAKKIDCIRQELDSATTYDNPTSEPQIMPNVQLDSFKTLTEDDVNRTVLHCLDAGNYKNDKLVTAIRMFL</sequence>
<dbReference type="SUPFAM" id="SSF144232">
    <property type="entry name" value="HIT/MYND zinc finger-like"/>
    <property type="match status" value="1"/>
</dbReference>
<dbReference type="EMBL" id="CACRXK020002327">
    <property type="protein sequence ID" value="CAB3993776.1"/>
    <property type="molecule type" value="Genomic_DNA"/>
</dbReference>
<proteinExistence type="predicted"/>
<keyword evidence="4" id="KW-1185">Reference proteome</keyword>
<protein>
    <submittedName>
        <fullName evidence="3">Uncharacterized protein</fullName>
    </submittedName>
</protein>
<organism evidence="3 4">
    <name type="scientific">Paramuricea clavata</name>
    <name type="common">Red gorgonian</name>
    <name type="synonym">Violescent sea-whip</name>
    <dbReference type="NCBI Taxonomy" id="317549"/>
    <lineage>
        <taxon>Eukaryota</taxon>
        <taxon>Metazoa</taxon>
        <taxon>Cnidaria</taxon>
        <taxon>Anthozoa</taxon>
        <taxon>Octocorallia</taxon>
        <taxon>Malacalcyonacea</taxon>
        <taxon>Plexauridae</taxon>
        <taxon>Paramuricea</taxon>
    </lineage>
</organism>
<gene>
    <name evidence="3" type="ORF">PACLA_8A017634</name>
</gene>
<feature type="compositionally biased region" description="Basic and acidic residues" evidence="2">
    <location>
        <begin position="139"/>
        <end position="149"/>
    </location>
</feature>
<name>A0A6S7GV48_PARCT</name>
<dbReference type="Proteomes" id="UP001152795">
    <property type="component" value="Unassembled WGS sequence"/>
</dbReference>
<evidence type="ECO:0000256" key="2">
    <source>
        <dbReference type="SAM" id="MobiDB-lite"/>
    </source>
</evidence>
<dbReference type="GO" id="GO:0003824">
    <property type="term" value="F:catalytic activity"/>
    <property type="evidence" value="ECO:0007669"/>
    <property type="project" value="InterPro"/>
</dbReference>
<reference evidence="3" key="1">
    <citation type="submission" date="2020-04" db="EMBL/GenBank/DDBJ databases">
        <authorList>
            <person name="Alioto T."/>
            <person name="Alioto T."/>
            <person name="Gomez Garrido J."/>
        </authorList>
    </citation>
    <scope>NUCLEOTIDE SEQUENCE</scope>
    <source>
        <strain evidence="3">A484AB</strain>
    </source>
</reference>
<keyword evidence="1" id="KW-0862">Zinc</keyword>
<keyword evidence="1" id="KW-0863">Zinc-finger</keyword>
<dbReference type="PROSITE" id="PS51083">
    <property type="entry name" value="ZF_HIT"/>
    <property type="match status" value="1"/>
</dbReference>
<dbReference type="GO" id="GO:0008270">
    <property type="term" value="F:zinc ion binding"/>
    <property type="evidence" value="ECO:0007669"/>
    <property type="project" value="UniProtKB-UniRule"/>
</dbReference>
<dbReference type="Gene3D" id="3.60.10.10">
    <property type="entry name" value="Endonuclease/exonuclease/phosphatase"/>
    <property type="match status" value="1"/>
</dbReference>
<evidence type="ECO:0000256" key="1">
    <source>
        <dbReference type="PROSITE-ProRule" id="PRU00453"/>
    </source>
</evidence>
<dbReference type="Pfam" id="PF14529">
    <property type="entry name" value="Exo_endo_phos_2"/>
    <property type="match status" value="1"/>
</dbReference>
<evidence type="ECO:0000313" key="3">
    <source>
        <dbReference type="EMBL" id="CAB3993776.1"/>
    </source>
</evidence>
<accession>A0A6S7GV48</accession>
<evidence type="ECO:0000313" key="4">
    <source>
        <dbReference type="Proteomes" id="UP001152795"/>
    </source>
</evidence>
<dbReference type="PANTHER" id="PTHR46670">
    <property type="entry name" value="ENDO/EXONUCLEASE/PHOSPHATASE DOMAIN-CONTAINING PROTEIN"/>
    <property type="match status" value="1"/>
</dbReference>
<dbReference type="Gene3D" id="3.30.60.190">
    <property type="match status" value="1"/>
</dbReference>
<dbReference type="PANTHER" id="PTHR46670:SF3">
    <property type="entry name" value="ENDONUCLEASE_EXONUCLEASE_PHOSPHATASE DOMAIN-CONTAINING PROTEIN"/>
    <property type="match status" value="1"/>
</dbReference>
<feature type="region of interest" description="Disordered" evidence="2">
    <location>
        <begin position="138"/>
        <end position="168"/>
    </location>
</feature>
<dbReference type="InterPro" id="IPR005135">
    <property type="entry name" value="Endo/exonuclease/phosphatase"/>
</dbReference>
<dbReference type="CDD" id="cd23023">
    <property type="entry name" value="zf-HIT_BCD1"/>
    <property type="match status" value="1"/>
</dbReference>
<dbReference type="InterPro" id="IPR036691">
    <property type="entry name" value="Endo/exonu/phosph_ase_sf"/>
</dbReference>
<keyword evidence="1" id="KW-0479">Metal-binding</keyword>
<dbReference type="Pfam" id="PF04438">
    <property type="entry name" value="zf-HIT"/>
    <property type="match status" value="1"/>
</dbReference>
<comment type="caution">
    <text evidence="3">The sequence shown here is derived from an EMBL/GenBank/DDBJ whole genome shotgun (WGS) entry which is preliminary data.</text>
</comment>
<dbReference type="SUPFAM" id="SSF56219">
    <property type="entry name" value="DNase I-like"/>
    <property type="match status" value="1"/>
</dbReference>
<dbReference type="AlphaFoldDB" id="A0A6S7GV48"/>
<dbReference type="OrthoDB" id="272357at2759"/>
<dbReference type="InterPro" id="IPR007529">
    <property type="entry name" value="Znf_HIT"/>
</dbReference>